<evidence type="ECO:0000256" key="5">
    <source>
        <dbReference type="RuleBase" id="RU000320"/>
    </source>
</evidence>
<dbReference type="NCBIfam" id="TIGR01974">
    <property type="entry name" value="NDH_I_L"/>
    <property type="match status" value="1"/>
</dbReference>
<evidence type="ECO:0000256" key="3">
    <source>
        <dbReference type="ARBA" id="ARBA00022989"/>
    </source>
</evidence>
<organism evidence="9 10">
    <name type="scientific">Sphingobacterium kyonggiense</name>
    <dbReference type="NCBI Taxonomy" id="714075"/>
    <lineage>
        <taxon>Bacteria</taxon>
        <taxon>Pseudomonadati</taxon>
        <taxon>Bacteroidota</taxon>
        <taxon>Sphingobacteriia</taxon>
        <taxon>Sphingobacteriales</taxon>
        <taxon>Sphingobacteriaceae</taxon>
        <taxon>Sphingobacterium</taxon>
    </lineage>
</organism>
<dbReference type="PRINTS" id="PR01434">
    <property type="entry name" value="NADHDHGNASE5"/>
</dbReference>
<feature type="transmembrane region" description="Helical" evidence="6">
    <location>
        <begin position="478"/>
        <end position="498"/>
    </location>
</feature>
<comment type="subcellular location">
    <subcellularLocation>
        <location evidence="1">Endomembrane system</location>
        <topology evidence="1">Multi-pass membrane protein</topology>
    </subcellularLocation>
    <subcellularLocation>
        <location evidence="5">Membrane</location>
        <topology evidence="5">Multi-pass membrane protein</topology>
    </subcellularLocation>
</comment>
<dbReference type="InterPro" id="IPR001516">
    <property type="entry name" value="Proton_antipo_N"/>
</dbReference>
<dbReference type="InterPro" id="IPR001750">
    <property type="entry name" value="ND/Mrp_TM"/>
</dbReference>
<evidence type="ECO:0000259" key="8">
    <source>
        <dbReference type="Pfam" id="PF00662"/>
    </source>
</evidence>
<evidence type="ECO:0000256" key="2">
    <source>
        <dbReference type="ARBA" id="ARBA00022692"/>
    </source>
</evidence>
<keyword evidence="4 6" id="KW-0472">Membrane</keyword>
<dbReference type="InterPro" id="IPR018393">
    <property type="entry name" value="NADHpl_OxRdtase_5_subgr"/>
</dbReference>
<feature type="domain" description="NADH:quinone oxidoreductase/Mrp antiporter transmembrane" evidence="7">
    <location>
        <begin position="137"/>
        <end position="425"/>
    </location>
</feature>
<name>A0ABP7YAU5_9SPHI</name>
<feature type="transmembrane region" description="Helical" evidence="6">
    <location>
        <begin position="143"/>
        <end position="162"/>
    </location>
</feature>
<evidence type="ECO:0000256" key="6">
    <source>
        <dbReference type="SAM" id="Phobius"/>
    </source>
</evidence>
<feature type="transmembrane region" description="Helical" evidence="6">
    <location>
        <begin position="174"/>
        <end position="196"/>
    </location>
</feature>
<accession>A0ABP7YAU5</accession>
<evidence type="ECO:0000256" key="4">
    <source>
        <dbReference type="ARBA" id="ARBA00023136"/>
    </source>
</evidence>
<evidence type="ECO:0000313" key="10">
    <source>
        <dbReference type="Proteomes" id="UP001500101"/>
    </source>
</evidence>
<proteinExistence type="predicted"/>
<feature type="transmembrane region" description="Helical" evidence="6">
    <location>
        <begin position="79"/>
        <end position="100"/>
    </location>
</feature>
<feature type="transmembrane region" description="Helical" evidence="6">
    <location>
        <begin position="6"/>
        <end position="26"/>
    </location>
</feature>
<feature type="transmembrane region" description="Helical" evidence="6">
    <location>
        <begin position="256"/>
        <end position="277"/>
    </location>
</feature>
<dbReference type="PRINTS" id="PR01435">
    <property type="entry name" value="NPOXDRDTASE5"/>
</dbReference>
<reference evidence="10" key="1">
    <citation type="journal article" date="2019" name="Int. J. Syst. Evol. Microbiol.">
        <title>The Global Catalogue of Microorganisms (GCM) 10K type strain sequencing project: providing services to taxonomists for standard genome sequencing and annotation.</title>
        <authorList>
            <consortium name="The Broad Institute Genomics Platform"/>
            <consortium name="The Broad Institute Genome Sequencing Center for Infectious Disease"/>
            <person name="Wu L."/>
            <person name="Ma J."/>
        </authorList>
    </citation>
    <scope>NUCLEOTIDE SEQUENCE [LARGE SCALE GENOMIC DNA]</scope>
    <source>
        <strain evidence="10">JCM 16704</strain>
    </source>
</reference>
<comment type="caution">
    <text evidence="9">The sequence shown here is derived from an EMBL/GenBank/DDBJ whole genome shotgun (WGS) entry which is preliminary data.</text>
</comment>
<evidence type="ECO:0000313" key="9">
    <source>
        <dbReference type="EMBL" id="GAA4132421.1"/>
    </source>
</evidence>
<feature type="transmembrane region" description="Helical" evidence="6">
    <location>
        <begin position="649"/>
        <end position="666"/>
    </location>
</feature>
<dbReference type="Gene3D" id="1.20.5.2700">
    <property type="match status" value="2"/>
</dbReference>
<keyword evidence="10" id="KW-1185">Reference proteome</keyword>
<feature type="transmembrane region" description="Helical" evidence="6">
    <location>
        <begin position="38"/>
        <end position="59"/>
    </location>
</feature>
<dbReference type="Proteomes" id="UP001500101">
    <property type="component" value="Unassembled WGS sequence"/>
</dbReference>
<sequence length="667" mass="74024">MPSTGTISATAASLLVVALPFLAFLIQAILGRKSQSGWVSILAISLSSIISGICVFAQVWNQPSQHSSITWFTIGEHSFQVGVLLNNLTVLMQFLVCIIALPVHIYSKAYMKGDPGIHRYWMYLSLFCFAMLGLTIADNLLMMYIFWELVGFASYLLIGFWFQKESAAQANKKAFIINRIGDLGFLLGIASIYSLYGSLNLVELFSQDGLFYSMPAGSTGWMTFTGFCFFLGAMAKSAQFPLHVWLPDAMEGPTAVSSLIHAATMVAAGVFLLSTVFPIFNNTVLLLIASIGTITAVISGYFALAQRDIKRILAFSTISQLGFMMVAIGVGAWDAAIFHLVTHAFFKCLLFLAAGAVIHEMVHFKEKHQLDIDPQDIQQMGGLRKYMPKTFVLMTIASLALAGFPLSSGFLSKDAILISTFEWGIQHGGLYLLIPIGLVLASLMTAFYIGRLIFKVFFGELRQDVSSAGIHEASSSMLWPMIFLGLCSLFFVFSWNPIAYHHAFVLEGFQLNYNFAEIHSLHLILPIGMTLSSILLWVLGYQWYVKQRYPLQENSLLNRLSLNQGYLNEIYQRVIIQPVVSFSNGLYWFDRNIIDGIVNASGSVVRVLGQASAWIDRNIVDGFVNGIAGSTYYLGHLLRWVQNGRLQNYLGFAFTVLLIGLLYLILK</sequence>
<feature type="domain" description="NADH-Ubiquinone oxidoreductase (complex I) chain 5 N-terminal" evidence="8">
    <location>
        <begin position="71"/>
        <end position="120"/>
    </location>
</feature>
<protein>
    <submittedName>
        <fullName evidence="9">NADH-quinone oxidoreductase subunit L</fullName>
    </submittedName>
</protein>
<dbReference type="InterPro" id="IPR003945">
    <property type="entry name" value="NU5C-like"/>
</dbReference>
<keyword evidence="2 5" id="KW-0812">Transmembrane</keyword>
<evidence type="ECO:0000256" key="1">
    <source>
        <dbReference type="ARBA" id="ARBA00004127"/>
    </source>
</evidence>
<feature type="transmembrane region" description="Helical" evidence="6">
    <location>
        <begin position="216"/>
        <end position="235"/>
    </location>
</feature>
<feature type="transmembrane region" description="Helical" evidence="6">
    <location>
        <begin position="120"/>
        <end position="137"/>
    </location>
</feature>
<feature type="transmembrane region" description="Helical" evidence="6">
    <location>
        <begin position="336"/>
        <end position="358"/>
    </location>
</feature>
<dbReference type="Pfam" id="PF00361">
    <property type="entry name" value="Proton_antipo_M"/>
    <property type="match status" value="1"/>
</dbReference>
<feature type="transmembrane region" description="Helical" evidence="6">
    <location>
        <begin position="390"/>
        <end position="411"/>
    </location>
</feature>
<dbReference type="PANTHER" id="PTHR42829:SF2">
    <property type="entry name" value="NADH-UBIQUINONE OXIDOREDUCTASE CHAIN 5"/>
    <property type="match status" value="1"/>
</dbReference>
<dbReference type="PANTHER" id="PTHR42829">
    <property type="entry name" value="NADH-UBIQUINONE OXIDOREDUCTASE CHAIN 5"/>
    <property type="match status" value="1"/>
</dbReference>
<gene>
    <name evidence="9" type="primary">nuoL_1</name>
    <name evidence="9" type="ORF">GCM10022216_03480</name>
</gene>
<dbReference type="RefSeq" id="WP_344672954.1">
    <property type="nucleotide sequence ID" value="NZ_BAAAZI010000004.1"/>
</dbReference>
<dbReference type="NCBIfam" id="NF005141">
    <property type="entry name" value="PRK06590.1"/>
    <property type="match status" value="1"/>
</dbReference>
<feature type="transmembrane region" description="Helical" evidence="6">
    <location>
        <begin position="312"/>
        <end position="330"/>
    </location>
</feature>
<keyword evidence="3 6" id="KW-1133">Transmembrane helix</keyword>
<feature type="transmembrane region" description="Helical" evidence="6">
    <location>
        <begin position="431"/>
        <end position="458"/>
    </location>
</feature>
<dbReference type="Pfam" id="PF00662">
    <property type="entry name" value="Proton_antipo_N"/>
    <property type="match status" value="1"/>
</dbReference>
<feature type="transmembrane region" description="Helical" evidence="6">
    <location>
        <begin position="518"/>
        <end position="539"/>
    </location>
</feature>
<dbReference type="EMBL" id="BAAAZI010000004">
    <property type="protein sequence ID" value="GAA4132421.1"/>
    <property type="molecule type" value="Genomic_DNA"/>
</dbReference>
<feature type="transmembrane region" description="Helical" evidence="6">
    <location>
        <begin position="283"/>
        <end position="305"/>
    </location>
</feature>
<evidence type="ECO:0000259" key="7">
    <source>
        <dbReference type="Pfam" id="PF00361"/>
    </source>
</evidence>